<accession>A0ABX0G784</accession>
<feature type="signal peptide" evidence="2">
    <location>
        <begin position="1"/>
        <end position="16"/>
    </location>
</feature>
<evidence type="ECO:0000256" key="2">
    <source>
        <dbReference type="SAM" id="SignalP"/>
    </source>
</evidence>
<dbReference type="EMBL" id="JAANHS010000006">
    <property type="protein sequence ID" value="NHB77105.1"/>
    <property type="molecule type" value="Genomic_DNA"/>
</dbReference>
<gene>
    <name evidence="3" type="ORF">G8O29_10175</name>
</gene>
<feature type="compositionally biased region" description="Pro residues" evidence="1">
    <location>
        <begin position="110"/>
        <end position="121"/>
    </location>
</feature>
<evidence type="ECO:0008006" key="5">
    <source>
        <dbReference type="Google" id="ProtNLM"/>
    </source>
</evidence>
<evidence type="ECO:0000313" key="4">
    <source>
        <dbReference type="Proteomes" id="UP001515660"/>
    </source>
</evidence>
<evidence type="ECO:0000256" key="1">
    <source>
        <dbReference type="SAM" id="MobiDB-lite"/>
    </source>
</evidence>
<proteinExistence type="predicted"/>
<feature type="chain" id="PRO_5046324826" description="AAA+ family ATPase" evidence="2">
    <location>
        <begin position="17"/>
        <end position="128"/>
    </location>
</feature>
<dbReference type="Proteomes" id="UP001515660">
    <property type="component" value="Unassembled WGS sequence"/>
</dbReference>
<name>A0ABX0G784_9RHOB</name>
<sequence length="128" mass="13673">MRLALALCLVAAPAFAEEPPVAPRATDEGFSLMEEGMKLVLRGMMSEMQPALDEMGKALEEAGPALQGLGAELGPKLRQLIALIDDIGNYDAPVMLPNGDILIRRNVPLKPRPLPPDPQPGPNGEIEL</sequence>
<dbReference type="RefSeq" id="WP_166403128.1">
    <property type="nucleotide sequence ID" value="NZ_JAANHS010000006.1"/>
</dbReference>
<comment type="caution">
    <text evidence="3">The sequence shown here is derived from an EMBL/GenBank/DDBJ whole genome shotgun (WGS) entry which is preliminary data.</text>
</comment>
<feature type="region of interest" description="Disordered" evidence="1">
    <location>
        <begin position="107"/>
        <end position="128"/>
    </location>
</feature>
<reference evidence="3 4" key="1">
    <citation type="journal article" date="2022" name="Microorganisms">
        <title>Genome Sequence and Characterization of a Xanthorhodopsin-Containing, Aerobic Anoxygenic Phototrophic Rhodobacter Species, Isolated from Mesophilic Conditions at Yellowstone National Park.</title>
        <authorList>
            <person name="Kyndt J.A."/>
            <person name="Robertson S."/>
            <person name="Shoffstall I.B."/>
            <person name="Ramaley R.F."/>
            <person name="Meyer T.E."/>
        </authorList>
    </citation>
    <scope>NUCLEOTIDE SEQUENCE [LARGE SCALE GENOMIC DNA]</scope>
    <source>
        <strain evidence="3 4">M37P</strain>
    </source>
</reference>
<keyword evidence="2" id="KW-0732">Signal</keyword>
<keyword evidence="4" id="KW-1185">Reference proteome</keyword>
<evidence type="ECO:0000313" key="3">
    <source>
        <dbReference type="EMBL" id="NHB77105.1"/>
    </source>
</evidence>
<organism evidence="3 4">
    <name type="scientific">Rhodobacter calidifons</name>
    <dbReference type="NCBI Taxonomy" id="2715277"/>
    <lineage>
        <taxon>Bacteria</taxon>
        <taxon>Pseudomonadati</taxon>
        <taxon>Pseudomonadota</taxon>
        <taxon>Alphaproteobacteria</taxon>
        <taxon>Rhodobacterales</taxon>
        <taxon>Rhodobacter group</taxon>
        <taxon>Rhodobacter</taxon>
    </lineage>
</organism>
<protein>
    <recommendedName>
        <fullName evidence="5">AAA+ family ATPase</fullName>
    </recommendedName>
</protein>